<dbReference type="EMBL" id="QWDE01000001">
    <property type="protein sequence ID" value="RFZ85444.1"/>
    <property type="molecule type" value="Genomic_DNA"/>
</dbReference>
<evidence type="ECO:0000313" key="1">
    <source>
        <dbReference type="EMBL" id="RFZ85444.1"/>
    </source>
</evidence>
<dbReference type="Proteomes" id="UP000260823">
    <property type="component" value="Unassembled WGS sequence"/>
</dbReference>
<keyword evidence="2" id="KW-1185">Reference proteome</keyword>
<sequence length="136" mass="15355">MKTKEEILNSYEVKHADGVPEISAEDLLKAMEEYRLQAEQAAFEAARQSAGSVAGITYKFANFDDYQASLQPPPIVNNQAANIQLIADSILEQFIPQDKSVYNLSFNIRTEGHSYSVNYVKNPQGYWYFDSFSDAE</sequence>
<gene>
    <name evidence="1" type="ORF">DYU05_07560</name>
</gene>
<name>A0A3E2NWQ4_9SPHI</name>
<reference evidence="1 2" key="1">
    <citation type="submission" date="2018-08" db="EMBL/GenBank/DDBJ databases">
        <title>Mucilaginibacter terrae sp. nov., isolated from manganese diggings.</title>
        <authorList>
            <person name="Huang Y."/>
            <person name="Zhou Z."/>
        </authorList>
    </citation>
    <scope>NUCLEOTIDE SEQUENCE [LARGE SCALE GENOMIC DNA]</scope>
    <source>
        <strain evidence="1 2">ZH6</strain>
    </source>
</reference>
<comment type="caution">
    <text evidence="1">The sequence shown here is derived from an EMBL/GenBank/DDBJ whole genome shotgun (WGS) entry which is preliminary data.</text>
</comment>
<dbReference type="OrthoDB" id="793469at2"/>
<organism evidence="1 2">
    <name type="scientific">Mucilaginibacter terrenus</name>
    <dbReference type="NCBI Taxonomy" id="2482727"/>
    <lineage>
        <taxon>Bacteria</taxon>
        <taxon>Pseudomonadati</taxon>
        <taxon>Bacteroidota</taxon>
        <taxon>Sphingobacteriia</taxon>
        <taxon>Sphingobacteriales</taxon>
        <taxon>Sphingobacteriaceae</taxon>
        <taxon>Mucilaginibacter</taxon>
    </lineage>
</organism>
<proteinExistence type="predicted"/>
<evidence type="ECO:0000313" key="2">
    <source>
        <dbReference type="Proteomes" id="UP000260823"/>
    </source>
</evidence>
<protein>
    <submittedName>
        <fullName evidence="1">Uncharacterized protein</fullName>
    </submittedName>
</protein>
<dbReference type="RefSeq" id="WP_117382343.1">
    <property type="nucleotide sequence ID" value="NZ_QWDE01000001.1"/>
</dbReference>
<dbReference type="AlphaFoldDB" id="A0A3E2NWQ4"/>
<accession>A0A3E2NWQ4</accession>